<dbReference type="Gene3D" id="1.10.1050.10">
    <property type="entry name" value="Ribosomal Protein S4 Delta 41, Chain A, domain 1"/>
    <property type="match status" value="1"/>
</dbReference>
<evidence type="ECO:0000313" key="4">
    <source>
        <dbReference type="EMBL" id="KGO22213.1"/>
    </source>
</evidence>
<dbReference type="Proteomes" id="UP000030023">
    <property type="component" value="Unassembled WGS sequence"/>
</dbReference>
<gene>
    <name evidence="4" type="ORF">Q757_09575</name>
</gene>
<protein>
    <recommendedName>
        <fullName evidence="3">Small ribosomal subunit protein uS4 N-terminal domain-containing protein</fullName>
    </recommendedName>
</protein>
<feature type="non-terminal residue" evidence="4">
    <location>
        <position position="72"/>
    </location>
</feature>
<evidence type="ECO:0000259" key="3">
    <source>
        <dbReference type="SMART" id="SM01390"/>
    </source>
</evidence>
<comment type="caution">
    <text evidence="4">The sequence shown here is derived from an EMBL/GenBank/DDBJ whole genome shotgun (WGS) entry which is preliminary data.</text>
</comment>
<dbReference type="Pfam" id="PF00163">
    <property type="entry name" value="Ribosomal_S4"/>
    <property type="match status" value="1"/>
</dbReference>
<name>A0ABR4XP45_9LACO</name>
<dbReference type="SUPFAM" id="SSF55174">
    <property type="entry name" value="Alpha-L RNA-binding motif"/>
    <property type="match status" value="1"/>
</dbReference>
<evidence type="ECO:0000256" key="2">
    <source>
        <dbReference type="SAM" id="MobiDB-lite"/>
    </source>
</evidence>
<accession>A0ABR4XP45</accession>
<keyword evidence="5" id="KW-1185">Reference proteome</keyword>
<feature type="region of interest" description="Disordered" evidence="2">
    <location>
        <begin position="20"/>
        <end position="49"/>
    </location>
</feature>
<dbReference type="InterPro" id="IPR001912">
    <property type="entry name" value="Ribosomal_uS4_N"/>
</dbReference>
<dbReference type="EMBL" id="AXCV01000590">
    <property type="protein sequence ID" value="KGO22213.1"/>
    <property type="molecule type" value="Genomic_DNA"/>
</dbReference>
<sequence>MSRYTGPKWRLSRRLGISLSGTGKELAKRPYAPGDRGNTGRRPKFSEYATQLREKQKLRFTYGLTERQFHNL</sequence>
<comment type="similarity">
    <text evidence="1">Belongs to the universal ribosomal protein uS4 family.</text>
</comment>
<dbReference type="SMART" id="SM01390">
    <property type="entry name" value="Ribosomal_S4"/>
    <property type="match status" value="1"/>
</dbReference>
<reference evidence="4 5" key="1">
    <citation type="journal article" date="2014" name="Antonie Van Leeuwenhoek">
        <title>Oenococcus alcoholitolerans sp. nov., a lactic acid bacteria isolated from cachaca and ethanol fermentation processes.</title>
        <authorList>
            <person name="Badotti F."/>
            <person name="Moreira A.P."/>
            <person name="Tonon L.A."/>
            <person name="de Lucena B.T."/>
            <person name="Gomes Fde C."/>
            <person name="Kruger R."/>
            <person name="Thompson C.C."/>
            <person name="de Morais M.A.Jr."/>
            <person name="Rosa C.A."/>
            <person name="Thompson F.L."/>
        </authorList>
    </citation>
    <scope>NUCLEOTIDE SEQUENCE [LARGE SCALE GENOMIC DNA]</scope>
    <source>
        <strain evidence="4 5">UFRJ-M7.2.18</strain>
    </source>
</reference>
<evidence type="ECO:0000313" key="5">
    <source>
        <dbReference type="Proteomes" id="UP000030023"/>
    </source>
</evidence>
<evidence type="ECO:0000256" key="1">
    <source>
        <dbReference type="ARBA" id="ARBA00007465"/>
    </source>
</evidence>
<organism evidence="4 5">
    <name type="scientific">Oenococcus alcoholitolerans</name>
    <dbReference type="NCBI Taxonomy" id="931074"/>
    <lineage>
        <taxon>Bacteria</taxon>
        <taxon>Bacillati</taxon>
        <taxon>Bacillota</taxon>
        <taxon>Bacilli</taxon>
        <taxon>Lactobacillales</taxon>
        <taxon>Lactobacillaceae</taxon>
        <taxon>Oenococcus</taxon>
    </lineage>
</organism>
<feature type="domain" description="Small ribosomal subunit protein uS4 N-terminal" evidence="3">
    <location>
        <begin position="3"/>
        <end position="72"/>
    </location>
</feature>
<proteinExistence type="inferred from homology"/>